<proteinExistence type="predicted"/>
<organism evidence="2 4">
    <name type="scientific">Phytophthora rubi</name>
    <dbReference type="NCBI Taxonomy" id="129364"/>
    <lineage>
        <taxon>Eukaryota</taxon>
        <taxon>Sar</taxon>
        <taxon>Stramenopiles</taxon>
        <taxon>Oomycota</taxon>
        <taxon>Peronosporomycetes</taxon>
        <taxon>Peronosporales</taxon>
        <taxon>Peronosporaceae</taxon>
        <taxon>Phytophthora</taxon>
    </lineage>
</organism>
<name>A0A6A3L748_9STRA</name>
<gene>
    <name evidence="2" type="ORF">PR001_g15308</name>
    <name evidence="3" type="ORF">PR003_g7079</name>
</gene>
<evidence type="ECO:0000313" key="2">
    <source>
        <dbReference type="EMBL" id="KAE9013798.1"/>
    </source>
</evidence>
<protein>
    <submittedName>
        <fullName evidence="2">Uncharacterized protein</fullName>
    </submittedName>
</protein>
<evidence type="ECO:0000313" key="3">
    <source>
        <dbReference type="EMBL" id="KAE9347119.1"/>
    </source>
</evidence>
<feature type="signal peptide" evidence="1">
    <location>
        <begin position="1"/>
        <end position="25"/>
    </location>
</feature>
<keyword evidence="1" id="KW-0732">Signal</keyword>
<evidence type="ECO:0000313" key="5">
    <source>
        <dbReference type="Proteomes" id="UP000434957"/>
    </source>
</evidence>
<dbReference type="EMBL" id="QXFT01000327">
    <property type="protein sequence ID" value="KAE9347119.1"/>
    <property type="molecule type" value="Genomic_DNA"/>
</dbReference>
<dbReference type="EMBL" id="QXFV01001147">
    <property type="protein sequence ID" value="KAE9013798.1"/>
    <property type="molecule type" value="Genomic_DNA"/>
</dbReference>
<evidence type="ECO:0000313" key="4">
    <source>
        <dbReference type="Proteomes" id="UP000429607"/>
    </source>
</evidence>
<dbReference type="Proteomes" id="UP000429607">
    <property type="component" value="Unassembled WGS sequence"/>
</dbReference>
<dbReference type="Proteomes" id="UP000434957">
    <property type="component" value="Unassembled WGS sequence"/>
</dbReference>
<feature type="chain" id="PRO_5036165002" evidence="1">
    <location>
        <begin position="26"/>
        <end position="82"/>
    </location>
</feature>
<comment type="caution">
    <text evidence="2">The sequence shown here is derived from an EMBL/GenBank/DDBJ whole genome shotgun (WGS) entry which is preliminary data.</text>
</comment>
<keyword evidence="5" id="KW-1185">Reference proteome</keyword>
<sequence length="82" mass="9069">MQSKPPNKITMNVNLLVFLVGKCTTDLNESASATRTPLVRVPPSLPCPWFPATRPPSCSVTALHREAVRALLHRRDVRPGRP</sequence>
<reference evidence="2 4" key="1">
    <citation type="submission" date="2018-09" db="EMBL/GenBank/DDBJ databases">
        <title>Genomic investigation of the strawberry pathogen Phytophthora fragariae indicates pathogenicity is determined by transcriptional variation in three key races.</title>
        <authorList>
            <person name="Adams T.M."/>
            <person name="Armitage A.D."/>
            <person name="Sobczyk M.K."/>
            <person name="Bates H.J."/>
            <person name="Dunwell J.M."/>
            <person name="Nellist C.F."/>
            <person name="Harrison R.J."/>
        </authorList>
    </citation>
    <scope>NUCLEOTIDE SEQUENCE [LARGE SCALE GENOMIC DNA]</scope>
    <source>
        <strain evidence="2 4">SCRP249</strain>
        <strain evidence="3 5">SCRP333</strain>
    </source>
</reference>
<accession>A0A6A3L748</accession>
<evidence type="ECO:0000256" key="1">
    <source>
        <dbReference type="SAM" id="SignalP"/>
    </source>
</evidence>
<dbReference type="AlphaFoldDB" id="A0A6A3L748"/>